<keyword evidence="1" id="KW-0812">Transmembrane</keyword>
<gene>
    <name evidence="2" type="ORF">DI533_18185</name>
</gene>
<feature type="transmembrane region" description="Helical" evidence="1">
    <location>
        <begin position="91"/>
        <end position="113"/>
    </location>
</feature>
<organism evidence="2 3">
    <name type="scientific">Cereibacter sphaeroides</name>
    <name type="common">Rhodobacter sphaeroides</name>
    <dbReference type="NCBI Taxonomy" id="1063"/>
    <lineage>
        <taxon>Bacteria</taxon>
        <taxon>Pseudomonadati</taxon>
        <taxon>Pseudomonadota</taxon>
        <taxon>Alphaproteobacteria</taxon>
        <taxon>Rhodobacterales</taxon>
        <taxon>Paracoccaceae</taxon>
        <taxon>Cereibacter</taxon>
    </lineage>
</organism>
<sequence length="154" mass="17209">MTEEEFERMKRRFGVDISAWPAPYRQEAWLFLAGAGKVSDFGEDAYLDRLILEAPRMETDEQALTRKVRERIGRERRTFFRFFPMMPSWQLPAATASFAAILVAAGIAGYSVAGPGYPMMDDFLLALATGDPAVSGIETGLNRSLFRSLGEGFL</sequence>
<proteinExistence type="predicted"/>
<dbReference type="AlphaFoldDB" id="A0A2W5RZ59"/>
<protein>
    <submittedName>
        <fullName evidence="2">Uncharacterized protein</fullName>
    </submittedName>
</protein>
<keyword evidence="1" id="KW-1133">Transmembrane helix</keyword>
<evidence type="ECO:0000313" key="2">
    <source>
        <dbReference type="EMBL" id="PZQ95951.1"/>
    </source>
</evidence>
<accession>A0A2W5RZ59</accession>
<evidence type="ECO:0000313" key="3">
    <source>
        <dbReference type="Proteomes" id="UP000248975"/>
    </source>
</evidence>
<evidence type="ECO:0000256" key="1">
    <source>
        <dbReference type="SAM" id="Phobius"/>
    </source>
</evidence>
<comment type="caution">
    <text evidence="2">The sequence shown here is derived from an EMBL/GenBank/DDBJ whole genome shotgun (WGS) entry which is preliminary data.</text>
</comment>
<keyword evidence="1" id="KW-0472">Membrane</keyword>
<dbReference type="Proteomes" id="UP000248975">
    <property type="component" value="Unassembled WGS sequence"/>
</dbReference>
<name>A0A2W5RZ59_CERSP</name>
<dbReference type="EMBL" id="QFQS01000005">
    <property type="protein sequence ID" value="PZQ95951.1"/>
    <property type="molecule type" value="Genomic_DNA"/>
</dbReference>
<reference evidence="2 3" key="1">
    <citation type="submission" date="2017-08" db="EMBL/GenBank/DDBJ databases">
        <title>Infants hospitalized years apart are colonized by the same room-sourced microbial strains.</title>
        <authorList>
            <person name="Brooks B."/>
            <person name="Olm M.R."/>
            <person name="Firek B.A."/>
            <person name="Baker R."/>
            <person name="Thomas B.C."/>
            <person name="Morowitz M.J."/>
            <person name="Banfield J.F."/>
        </authorList>
    </citation>
    <scope>NUCLEOTIDE SEQUENCE [LARGE SCALE GENOMIC DNA]</scope>
    <source>
        <strain evidence="2">S2_003_000_R2_11</strain>
    </source>
</reference>